<dbReference type="OMA" id="VIARMVM"/>
<feature type="region of interest" description="Disordered" evidence="1">
    <location>
        <begin position="1"/>
        <end position="61"/>
    </location>
</feature>
<feature type="compositionally biased region" description="Polar residues" evidence="1">
    <location>
        <begin position="388"/>
        <end position="398"/>
    </location>
</feature>
<feature type="compositionally biased region" description="Basic and acidic residues" evidence="1">
    <location>
        <begin position="184"/>
        <end position="194"/>
    </location>
</feature>
<gene>
    <name evidence="2" type="ORF">AMTR_s00022p00233300</name>
</gene>
<evidence type="ECO:0008006" key="4">
    <source>
        <dbReference type="Google" id="ProtNLM"/>
    </source>
</evidence>
<evidence type="ECO:0000313" key="3">
    <source>
        <dbReference type="Proteomes" id="UP000017836"/>
    </source>
</evidence>
<evidence type="ECO:0000256" key="1">
    <source>
        <dbReference type="SAM" id="MobiDB-lite"/>
    </source>
</evidence>
<dbReference type="Gramene" id="ERN11719">
    <property type="protein sequence ID" value="ERN11719"/>
    <property type="gene ID" value="AMTR_s00022p00233300"/>
</dbReference>
<feature type="compositionally biased region" description="Basic and acidic residues" evidence="1">
    <location>
        <begin position="211"/>
        <end position="220"/>
    </location>
</feature>
<proteinExistence type="predicted"/>
<dbReference type="Proteomes" id="UP000017836">
    <property type="component" value="Unassembled WGS sequence"/>
</dbReference>
<reference evidence="3" key="1">
    <citation type="journal article" date="2013" name="Science">
        <title>The Amborella genome and the evolution of flowering plants.</title>
        <authorList>
            <consortium name="Amborella Genome Project"/>
        </authorList>
    </citation>
    <scope>NUCLEOTIDE SEQUENCE [LARGE SCALE GENOMIC DNA]</scope>
</reference>
<feature type="compositionally biased region" description="Basic residues" evidence="1">
    <location>
        <begin position="174"/>
        <end position="183"/>
    </location>
</feature>
<keyword evidence="3" id="KW-1185">Reference proteome</keyword>
<dbReference type="PANTHER" id="PTHR31344:SF11">
    <property type="entry name" value="NUCLEOLAR PROTEIN GAR2-LIKE PROTEIN"/>
    <property type="match status" value="1"/>
</dbReference>
<dbReference type="HOGENOM" id="CLU_013939_2_0_1"/>
<name>W1PV80_AMBTC</name>
<feature type="region of interest" description="Disordered" evidence="1">
    <location>
        <begin position="379"/>
        <end position="398"/>
    </location>
</feature>
<feature type="compositionally biased region" description="Polar residues" evidence="1">
    <location>
        <begin position="134"/>
        <end position="149"/>
    </location>
</feature>
<dbReference type="PANTHER" id="PTHR31344">
    <property type="entry name" value="NUCLEAR PORE COMPLEX PROTEIN NUP205"/>
    <property type="match status" value="1"/>
</dbReference>
<dbReference type="AlphaFoldDB" id="W1PV80"/>
<feature type="region of interest" description="Disordered" evidence="1">
    <location>
        <begin position="78"/>
        <end position="220"/>
    </location>
</feature>
<dbReference type="GO" id="GO:0005643">
    <property type="term" value="C:nuclear pore"/>
    <property type="evidence" value="ECO:0007669"/>
    <property type="project" value="InterPro"/>
</dbReference>
<feature type="compositionally biased region" description="Basic and acidic residues" evidence="1">
    <location>
        <begin position="157"/>
        <end position="173"/>
    </location>
</feature>
<dbReference type="eggNOG" id="ENOG502QQNG">
    <property type="taxonomic scope" value="Eukaryota"/>
</dbReference>
<dbReference type="STRING" id="13333.W1PV80"/>
<sequence length="791" mass="86832">MPDLNGKKRSNGDEIKKGKPNLEQERKGSKNVEGRSDNKDPKAEVGSYQCVASTGIDSTEVYEEVDIHYMDDANRSEGTVMEANFNDRDNHANELGKQETNGNSTKAEKPSTKEEESDGDTGSQASEECKNERSSGVTKKQTNGRSQESCPRASRAATDRREAQKPNSRDAQKKASKARRKDPKTKSKTTDNKPKNPKVPAKPSSDCSTGSDEKSIEEVKEIDVLEEAPTGAGSIATDEEKADMEDIPLDEDPIAVADKIEDMEKRVEKLEGELRETAALEIALYSVVAEHGSSAHKVHAPARRLSRLYIHACKYWGQDRRASVARSAVLGLVLVSKACGNDVPRLTFWLSNTVVLREIISQAFNNSHNSNLATRIVESNGGGRRKSSALTWKGNSGNKQGKTTGFMQFVDDWQETSTFTGALEKIESWIFSRITESVWWQALAPHMQSPEEDLFTEKRHVRVLGPALGDQKQGSFSIDLWKGAFLEAQQRLCPVRAGGHECGCLPVLARMVMEQCVSRLDIAMFNAILRESVNEMPTDPVSDPICDPKVLPIPAGDLSFGAGAQLKNAVGNWSRCLNDLFGIEADDSPSDAKTDNENDERQGNDMASKSFHLISILSDLLMLPKDMLTDKMIRKEVCPAFGLPLIMRILCNFTPDEFCPDAVPGAVLEALNSEIISERVISERRPSAENKELINSIPCTASSIVYSPPSAANVAEKVGDSHFQRAGLNRTTSMVLRKGHTSDEELEELDFPLVSVIEKALVSPTILNVGDHGGGSNVRYELLREVWSAGV</sequence>
<dbReference type="InterPro" id="IPR021827">
    <property type="entry name" value="Nup186/Nup192/Nup205"/>
</dbReference>
<feature type="compositionally biased region" description="Basic and acidic residues" evidence="1">
    <location>
        <begin position="10"/>
        <end position="43"/>
    </location>
</feature>
<accession>W1PV80</accession>
<protein>
    <recommendedName>
        <fullName evidence="4">Dilute domain-containing protein</fullName>
    </recommendedName>
</protein>
<evidence type="ECO:0000313" key="2">
    <source>
        <dbReference type="EMBL" id="ERN11719.1"/>
    </source>
</evidence>
<feature type="compositionally biased region" description="Basic and acidic residues" evidence="1">
    <location>
        <begin position="85"/>
        <end position="97"/>
    </location>
</feature>
<organism evidence="2 3">
    <name type="scientific">Amborella trichopoda</name>
    <dbReference type="NCBI Taxonomy" id="13333"/>
    <lineage>
        <taxon>Eukaryota</taxon>
        <taxon>Viridiplantae</taxon>
        <taxon>Streptophyta</taxon>
        <taxon>Embryophyta</taxon>
        <taxon>Tracheophyta</taxon>
        <taxon>Spermatophyta</taxon>
        <taxon>Magnoliopsida</taxon>
        <taxon>Amborellales</taxon>
        <taxon>Amborellaceae</taxon>
        <taxon>Amborella</taxon>
    </lineage>
</organism>
<dbReference type="EMBL" id="KI392687">
    <property type="protein sequence ID" value="ERN11719.1"/>
    <property type="molecule type" value="Genomic_DNA"/>
</dbReference>